<dbReference type="Proteomes" id="UP000054279">
    <property type="component" value="Unassembled WGS sequence"/>
</dbReference>
<gene>
    <name evidence="1" type="ORF">M422DRAFT_257452</name>
</gene>
<dbReference type="EMBL" id="KN837149">
    <property type="protein sequence ID" value="KIJ39848.1"/>
    <property type="molecule type" value="Genomic_DNA"/>
</dbReference>
<proteinExistence type="predicted"/>
<evidence type="ECO:0000313" key="1">
    <source>
        <dbReference type="EMBL" id="KIJ39848.1"/>
    </source>
</evidence>
<organism evidence="1 2">
    <name type="scientific">Sphaerobolus stellatus (strain SS14)</name>
    <dbReference type="NCBI Taxonomy" id="990650"/>
    <lineage>
        <taxon>Eukaryota</taxon>
        <taxon>Fungi</taxon>
        <taxon>Dikarya</taxon>
        <taxon>Basidiomycota</taxon>
        <taxon>Agaricomycotina</taxon>
        <taxon>Agaricomycetes</taxon>
        <taxon>Phallomycetidae</taxon>
        <taxon>Geastrales</taxon>
        <taxon>Sphaerobolaceae</taxon>
        <taxon>Sphaerobolus</taxon>
    </lineage>
</organism>
<evidence type="ECO:0000313" key="2">
    <source>
        <dbReference type="Proteomes" id="UP000054279"/>
    </source>
</evidence>
<sequence>MTPLYDAMRPYTDSRRLAATNLLLEHGVTDIIEADVCGQIVKFSLALEEIHRSLVNSPYYIGSTLLGKRIVESFDGAPETNRLAPLLSEYGGCLDPVFLRPDRLVDSFVAEFMEHCWNGRSGSTAICLDTWS</sequence>
<protein>
    <submittedName>
        <fullName evidence="1">Uncharacterized protein</fullName>
    </submittedName>
</protein>
<dbReference type="HOGENOM" id="CLU_1918431_0_0_1"/>
<accession>A0A0C9U9T1</accession>
<keyword evidence="2" id="KW-1185">Reference proteome</keyword>
<name>A0A0C9U9T1_SPHS4</name>
<reference evidence="1 2" key="1">
    <citation type="submission" date="2014-06" db="EMBL/GenBank/DDBJ databases">
        <title>Evolutionary Origins and Diversification of the Mycorrhizal Mutualists.</title>
        <authorList>
            <consortium name="DOE Joint Genome Institute"/>
            <consortium name="Mycorrhizal Genomics Consortium"/>
            <person name="Kohler A."/>
            <person name="Kuo A."/>
            <person name="Nagy L.G."/>
            <person name="Floudas D."/>
            <person name="Copeland A."/>
            <person name="Barry K.W."/>
            <person name="Cichocki N."/>
            <person name="Veneault-Fourrey C."/>
            <person name="LaButti K."/>
            <person name="Lindquist E.A."/>
            <person name="Lipzen A."/>
            <person name="Lundell T."/>
            <person name="Morin E."/>
            <person name="Murat C."/>
            <person name="Riley R."/>
            <person name="Ohm R."/>
            <person name="Sun H."/>
            <person name="Tunlid A."/>
            <person name="Henrissat B."/>
            <person name="Grigoriev I.V."/>
            <person name="Hibbett D.S."/>
            <person name="Martin F."/>
        </authorList>
    </citation>
    <scope>NUCLEOTIDE SEQUENCE [LARGE SCALE GENOMIC DNA]</scope>
    <source>
        <strain evidence="1 2">SS14</strain>
    </source>
</reference>
<dbReference type="AlphaFoldDB" id="A0A0C9U9T1"/>